<keyword evidence="1" id="KW-0472">Membrane</keyword>
<feature type="transmembrane region" description="Helical" evidence="1">
    <location>
        <begin position="82"/>
        <end position="100"/>
    </location>
</feature>
<evidence type="ECO:0000313" key="2">
    <source>
        <dbReference type="EMBL" id="CAA9223568.1"/>
    </source>
</evidence>
<sequence length="188" mass="20893">MATALRWTDRLRIERAVWALDQRLYDLPRSSRIAKRREVRESLISASHDIGTAAALQRLGNSRQLAAEYLSAELGDEGRPHWFAAGVFLFTGQLVLTSLLTDAAAAFAAGITTATPDATGTFEWAGIAYLQDTVRYTFVNGEATWVGGAWTPLAWLLWLTATVVVGRLWRVKHMLRLRRNDPARLSAP</sequence>
<dbReference type="EMBL" id="CADCTF010000036">
    <property type="protein sequence ID" value="CAA9223568.1"/>
    <property type="molecule type" value="Genomic_DNA"/>
</dbReference>
<protein>
    <submittedName>
        <fullName evidence="2">Uncharacterized protein</fullName>
    </submittedName>
</protein>
<accession>A0A6J4HHP2</accession>
<gene>
    <name evidence="2" type="ORF">AVDCRST_MAG50-706</name>
</gene>
<organism evidence="2">
    <name type="scientific">uncultured Acidimicrobiales bacterium</name>
    <dbReference type="NCBI Taxonomy" id="310071"/>
    <lineage>
        <taxon>Bacteria</taxon>
        <taxon>Bacillati</taxon>
        <taxon>Actinomycetota</taxon>
        <taxon>Acidimicrobiia</taxon>
        <taxon>Acidimicrobiales</taxon>
        <taxon>environmental samples</taxon>
    </lineage>
</organism>
<proteinExistence type="predicted"/>
<keyword evidence="1" id="KW-1133">Transmembrane helix</keyword>
<reference evidence="2" key="1">
    <citation type="submission" date="2020-02" db="EMBL/GenBank/DDBJ databases">
        <authorList>
            <person name="Meier V. D."/>
        </authorList>
    </citation>
    <scope>NUCLEOTIDE SEQUENCE</scope>
    <source>
        <strain evidence="2">AVDCRST_MAG50</strain>
    </source>
</reference>
<name>A0A6J4HHP2_9ACTN</name>
<dbReference type="AlphaFoldDB" id="A0A6J4HHP2"/>
<feature type="transmembrane region" description="Helical" evidence="1">
    <location>
        <begin position="149"/>
        <end position="169"/>
    </location>
</feature>
<evidence type="ECO:0000256" key="1">
    <source>
        <dbReference type="SAM" id="Phobius"/>
    </source>
</evidence>
<keyword evidence="1" id="KW-0812">Transmembrane</keyword>